<comment type="subcellular location">
    <subcellularLocation>
        <location evidence="1">Nucleus</location>
    </subcellularLocation>
</comment>
<dbReference type="PROSITE" id="PS50110">
    <property type="entry name" value="RESPONSE_REGULATORY"/>
    <property type="match status" value="1"/>
</dbReference>
<feature type="domain" description="HTH myb-type" evidence="13">
    <location>
        <begin position="217"/>
        <end position="276"/>
    </location>
</feature>
<keyword evidence="3 10" id="KW-0597">Phosphoprotein</keyword>
<feature type="compositionally biased region" description="Polar residues" evidence="11">
    <location>
        <begin position="179"/>
        <end position="195"/>
    </location>
</feature>
<dbReference type="PROSITE" id="PS51294">
    <property type="entry name" value="HTH_MYB"/>
    <property type="match status" value="1"/>
</dbReference>
<dbReference type="Pfam" id="PF00072">
    <property type="entry name" value="Response_reg"/>
    <property type="match status" value="1"/>
</dbReference>
<proteinExistence type="inferred from homology"/>
<accession>A0A6I9RHA6</accession>
<dbReference type="Pfam" id="PF00249">
    <property type="entry name" value="Myb_DNA-binding"/>
    <property type="match status" value="1"/>
</dbReference>
<dbReference type="RefSeq" id="XP_073116281.1">
    <property type="nucleotide sequence ID" value="XM_073260180.1"/>
</dbReference>
<evidence type="ECO:0000256" key="11">
    <source>
        <dbReference type="SAM" id="MobiDB-lite"/>
    </source>
</evidence>
<dbReference type="InterPro" id="IPR001005">
    <property type="entry name" value="SANT/Myb"/>
</dbReference>
<sequence>MAKVQQMPPSSVDTSSIYGGSSAKVREPIPKDFPVGMRVLVVDDDTICLRILERMLLECRYNVTTCNMAASALSILRESKGGFDVVISDVHMPDVDGLQLLELIGLEMDLPVIMMSADKRTSIVMQGIRHGACDYLIKPVRIEELKNIWQHVVRKKWQDNREAEHSDSFEDSDRRATNDAENNSSGNDATDNAIKSQKKRRDSKEDDEGELDNSDSSSKKPRVVWSVELHQQFVNAVYQLGINKAVPKRILDLMNVPGLTRENVASHLQKFRLYLKRLSVDQHHTGLPNSLSGVGSNAKVPFLGSLDFQPLTATGQIPPQTLASWQEELLGRPFGSFAMPAMDQPLLQQASMQGAKSVPVEHGIAFGQPLMKCPATMPTEFSQSNVAVRGLSSGFPTWSSSKVISASNLGGLSNDSNLQVPVLQQQQLHPVLSESHHAINVQPSCLVLPSQASNNFQERENPVLANQNSVVLPTQSSMSFQSGNNPTPMNQNSIIVPARSSTSMQADNNLGLTNQNSSLTSFQGGNNLGLINRNSITLPSQPLTSFQAGSSPAPISHSSSLKKSSRIVDYNLLSSNSSNVQLGEAQVSDEVFKNFTVLNSYSIPKSISSSVSSCTNVSMGWWAQTLGGNIGPVNQSCLMPSLSNIQGAGAMSQALPDQGQGKNLDLANLSNIRCGGTLSQILPDQGQGRSLGFIGKGTRIPSRFAVGDIESPTNGSSLNDNGEILNRGHLGFNGDV</sequence>
<feature type="modified residue" description="4-aspartylphosphate" evidence="10">
    <location>
        <position position="89"/>
    </location>
</feature>
<dbReference type="Proteomes" id="UP000504607">
    <property type="component" value="Chromosome 7"/>
</dbReference>
<evidence type="ECO:0000256" key="4">
    <source>
        <dbReference type="ARBA" id="ARBA00023012"/>
    </source>
</evidence>
<organism evidence="14 15">
    <name type="scientific">Elaeis guineensis var. tenera</name>
    <name type="common">Oil palm</name>
    <dbReference type="NCBI Taxonomy" id="51953"/>
    <lineage>
        <taxon>Eukaryota</taxon>
        <taxon>Viridiplantae</taxon>
        <taxon>Streptophyta</taxon>
        <taxon>Embryophyta</taxon>
        <taxon>Tracheophyta</taxon>
        <taxon>Spermatophyta</taxon>
        <taxon>Magnoliopsida</taxon>
        <taxon>Liliopsida</taxon>
        <taxon>Arecaceae</taxon>
        <taxon>Arecoideae</taxon>
        <taxon>Cocoseae</taxon>
        <taxon>Elaeidinae</taxon>
        <taxon>Elaeis</taxon>
    </lineage>
</organism>
<evidence type="ECO:0000256" key="2">
    <source>
        <dbReference type="ARBA" id="ARBA00006015"/>
    </source>
</evidence>
<evidence type="ECO:0000259" key="13">
    <source>
        <dbReference type="PROSITE" id="PS51294"/>
    </source>
</evidence>
<feature type="compositionally biased region" description="Basic and acidic residues" evidence="11">
    <location>
        <begin position="160"/>
        <end position="178"/>
    </location>
</feature>
<dbReference type="GO" id="GO:0005634">
    <property type="term" value="C:nucleus"/>
    <property type="evidence" value="ECO:0007669"/>
    <property type="project" value="UniProtKB-SubCell"/>
</dbReference>
<dbReference type="PANTHER" id="PTHR43874">
    <property type="entry name" value="TWO-COMPONENT RESPONSE REGULATOR"/>
    <property type="match status" value="1"/>
</dbReference>
<dbReference type="NCBIfam" id="TIGR01557">
    <property type="entry name" value="myb_SHAQKYF"/>
    <property type="match status" value="1"/>
</dbReference>
<dbReference type="SMART" id="SM00448">
    <property type="entry name" value="REC"/>
    <property type="match status" value="1"/>
</dbReference>
<evidence type="ECO:0000313" key="14">
    <source>
        <dbReference type="Proteomes" id="UP000504607"/>
    </source>
</evidence>
<dbReference type="FunFam" id="3.40.50.2300:FF:000408">
    <property type="entry name" value="Two-component response regulator"/>
    <property type="match status" value="1"/>
</dbReference>
<name>A0A6I9RHA6_ELAGV</name>
<dbReference type="RefSeq" id="XP_073116279.1">
    <property type="nucleotide sequence ID" value="XM_073260178.1"/>
</dbReference>
<dbReference type="FunFam" id="1.10.10.60:FF:000007">
    <property type="entry name" value="Two-component response regulator"/>
    <property type="match status" value="1"/>
</dbReference>
<dbReference type="GO" id="GO:0000160">
    <property type="term" value="P:phosphorelay signal transduction system"/>
    <property type="evidence" value="ECO:0007669"/>
    <property type="project" value="UniProtKB-KW"/>
</dbReference>
<dbReference type="GO" id="GO:0009736">
    <property type="term" value="P:cytokinin-activated signaling pathway"/>
    <property type="evidence" value="ECO:0007669"/>
    <property type="project" value="InterPro"/>
</dbReference>
<dbReference type="InterPro" id="IPR009057">
    <property type="entry name" value="Homeodomain-like_sf"/>
</dbReference>
<dbReference type="SUPFAM" id="SSF46689">
    <property type="entry name" value="Homeodomain-like"/>
    <property type="match status" value="1"/>
</dbReference>
<evidence type="ECO:0000313" key="15">
    <source>
        <dbReference type="RefSeq" id="XP_010926099.1"/>
    </source>
</evidence>
<evidence type="ECO:0000256" key="10">
    <source>
        <dbReference type="PROSITE-ProRule" id="PRU00169"/>
    </source>
</evidence>
<dbReference type="InterPro" id="IPR017930">
    <property type="entry name" value="Myb_dom"/>
</dbReference>
<dbReference type="SUPFAM" id="SSF52172">
    <property type="entry name" value="CheY-like"/>
    <property type="match status" value="1"/>
</dbReference>
<dbReference type="InParanoid" id="A0A6I9RHA6"/>
<dbReference type="InterPro" id="IPR001789">
    <property type="entry name" value="Sig_transdc_resp-reg_receiver"/>
</dbReference>
<dbReference type="InterPro" id="IPR011006">
    <property type="entry name" value="CheY-like_superfamily"/>
</dbReference>
<reference evidence="15" key="1">
    <citation type="submission" date="2025-08" db="UniProtKB">
        <authorList>
            <consortium name="RefSeq"/>
        </authorList>
    </citation>
    <scope>IDENTIFICATION</scope>
</reference>
<dbReference type="GO" id="GO:0003677">
    <property type="term" value="F:DNA binding"/>
    <property type="evidence" value="ECO:0007669"/>
    <property type="project" value="UniProtKB-KW"/>
</dbReference>
<feature type="domain" description="Response regulatory" evidence="12">
    <location>
        <begin position="38"/>
        <end position="153"/>
    </location>
</feature>
<keyword evidence="8" id="KW-0804">Transcription</keyword>
<dbReference type="OrthoDB" id="60033at2759"/>
<comment type="similarity">
    <text evidence="2">Belongs to the ARR family. Type-B subfamily.</text>
</comment>
<keyword evidence="14" id="KW-1185">Reference proteome</keyword>
<gene>
    <name evidence="15" type="primary">LOC105048486</name>
</gene>
<protein>
    <submittedName>
        <fullName evidence="15">Two-component response regulator ORR21</fullName>
    </submittedName>
</protein>
<keyword evidence="4" id="KW-0902">Two-component regulatory system</keyword>
<dbReference type="Gene3D" id="1.10.10.60">
    <property type="entry name" value="Homeodomain-like"/>
    <property type="match status" value="1"/>
</dbReference>
<dbReference type="RefSeq" id="XP_010926099.1">
    <property type="nucleotide sequence ID" value="XM_010927797.3"/>
</dbReference>
<evidence type="ECO:0000256" key="9">
    <source>
        <dbReference type="ARBA" id="ARBA00023242"/>
    </source>
</evidence>
<dbReference type="CDD" id="cd17584">
    <property type="entry name" value="REC_typeB_ARR-like"/>
    <property type="match status" value="1"/>
</dbReference>
<evidence type="ECO:0000256" key="3">
    <source>
        <dbReference type="ARBA" id="ARBA00022553"/>
    </source>
</evidence>
<dbReference type="InterPro" id="IPR045279">
    <property type="entry name" value="ARR-like"/>
</dbReference>
<dbReference type="FunCoup" id="A0A6I9RHA6">
    <property type="interactions" value="2572"/>
</dbReference>
<evidence type="ECO:0000256" key="7">
    <source>
        <dbReference type="ARBA" id="ARBA00023159"/>
    </source>
</evidence>
<evidence type="ECO:0000256" key="8">
    <source>
        <dbReference type="ARBA" id="ARBA00023163"/>
    </source>
</evidence>
<dbReference type="GeneID" id="105048486"/>
<dbReference type="RefSeq" id="XP_073116280.1">
    <property type="nucleotide sequence ID" value="XM_073260179.1"/>
</dbReference>
<keyword evidence="7" id="KW-0010">Activator</keyword>
<dbReference type="Gene3D" id="3.40.50.2300">
    <property type="match status" value="1"/>
</dbReference>
<dbReference type="PANTHER" id="PTHR43874:SF19">
    <property type="entry name" value="RESPONSE REGULATOR 23-RELATED"/>
    <property type="match status" value="1"/>
</dbReference>
<evidence type="ECO:0000259" key="12">
    <source>
        <dbReference type="PROSITE" id="PS50110"/>
    </source>
</evidence>
<keyword evidence="9" id="KW-0539">Nucleus</keyword>
<dbReference type="InterPro" id="IPR006447">
    <property type="entry name" value="Myb_dom_plants"/>
</dbReference>
<keyword evidence="6" id="KW-0238">DNA-binding</keyword>
<evidence type="ECO:0000256" key="1">
    <source>
        <dbReference type="ARBA" id="ARBA00004123"/>
    </source>
</evidence>
<dbReference type="AlphaFoldDB" id="A0A6I9RHA6"/>
<evidence type="ECO:0000256" key="6">
    <source>
        <dbReference type="ARBA" id="ARBA00023125"/>
    </source>
</evidence>
<keyword evidence="5" id="KW-0805">Transcription regulation</keyword>
<feature type="region of interest" description="Disordered" evidence="11">
    <location>
        <begin position="160"/>
        <end position="221"/>
    </location>
</feature>
<evidence type="ECO:0000256" key="5">
    <source>
        <dbReference type="ARBA" id="ARBA00023015"/>
    </source>
</evidence>